<dbReference type="STRING" id="515635.Dtur_1801"/>
<proteinExistence type="inferred from homology"/>
<dbReference type="HAMAP" id="MF_01842">
    <property type="entry name" value="Archaemetzincin"/>
    <property type="match status" value="1"/>
</dbReference>
<keyword evidence="2" id="KW-0645">Protease</keyword>
<dbReference type="EnsemblBacteria" id="ACK43073">
    <property type="protein sequence ID" value="ACK43073"/>
    <property type="gene ID" value="Dtur_1801"/>
</dbReference>
<dbReference type="Pfam" id="PF07998">
    <property type="entry name" value="Peptidase_M54"/>
    <property type="match status" value="1"/>
</dbReference>
<dbReference type="Proteomes" id="UP000007719">
    <property type="component" value="Chromosome"/>
</dbReference>
<comment type="cofactor">
    <cofactor evidence="1">
        <name>Zn(2+)</name>
        <dbReference type="ChEBI" id="CHEBI:29105"/>
    </cofactor>
</comment>
<dbReference type="SUPFAM" id="SSF55486">
    <property type="entry name" value="Metalloproteases ('zincins'), catalytic domain"/>
    <property type="match status" value="1"/>
</dbReference>
<dbReference type="GO" id="GO:0008270">
    <property type="term" value="F:zinc ion binding"/>
    <property type="evidence" value="ECO:0007669"/>
    <property type="project" value="InterPro"/>
</dbReference>
<dbReference type="eggNOG" id="COG1913">
    <property type="taxonomic scope" value="Bacteria"/>
</dbReference>
<dbReference type="Gene3D" id="3.40.390.10">
    <property type="entry name" value="Collagenase (Catalytic Domain)"/>
    <property type="match status" value="1"/>
</dbReference>
<evidence type="ECO:0000256" key="1">
    <source>
        <dbReference type="ARBA" id="ARBA00001947"/>
    </source>
</evidence>
<keyword evidence="3" id="KW-0479">Metal-binding</keyword>
<accession>B8E0Q3</accession>
<dbReference type="PANTHER" id="PTHR15910">
    <property type="entry name" value="ARCHAEMETZINCIN"/>
    <property type="match status" value="1"/>
</dbReference>
<dbReference type="GO" id="GO:0006508">
    <property type="term" value="P:proteolysis"/>
    <property type="evidence" value="ECO:0007669"/>
    <property type="project" value="UniProtKB-KW"/>
</dbReference>
<dbReference type="InterPro" id="IPR012091">
    <property type="entry name" value="Pept_M54_archaemetzncn_arc/bac"/>
</dbReference>
<name>B8E0Q3_DICTD</name>
<dbReference type="AlphaFoldDB" id="B8E0Q3"/>
<organism evidence="7 8">
    <name type="scientific">Dictyoglomus turgidum (strain DSM 6724 / Z-1310)</name>
    <dbReference type="NCBI Taxonomy" id="515635"/>
    <lineage>
        <taxon>Bacteria</taxon>
        <taxon>Pseudomonadati</taxon>
        <taxon>Dictyoglomota</taxon>
        <taxon>Dictyoglomia</taxon>
        <taxon>Dictyoglomales</taxon>
        <taxon>Dictyoglomaceae</taxon>
        <taxon>Dictyoglomus</taxon>
    </lineage>
</organism>
<dbReference type="InterPro" id="IPR024079">
    <property type="entry name" value="MetalloPept_cat_dom_sf"/>
</dbReference>
<dbReference type="GO" id="GO:0008237">
    <property type="term" value="F:metallopeptidase activity"/>
    <property type="evidence" value="ECO:0007669"/>
    <property type="project" value="UniProtKB-KW"/>
</dbReference>
<keyword evidence="4" id="KW-0378">Hydrolase</keyword>
<gene>
    <name evidence="7" type="ordered locus">Dtur_1801</name>
</gene>
<dbReference type="HOGENOM" id="CLU_108521_2_0_0"/>
<evidence type="ECO:0000256" key="3">
    <source>
        <dbReference type="ARBA" id="ARBA00022723"/>
    </source>
</evidence>
<evidence type="ECO:0000256" key="2">
    <source>
        <dbReference type="ARBA" id="ARBA00022670"/>
    </source>
</evidence>
<keyword evidence="8" id="KW-1185">Reference proteome</keyword>
<evidence type="ECO:0000256" key="5">
    <source>
        <dbReference type="ARBA" id="ARBA00022833"/>
    </source>
</evidence>
<dbReference type="InterPro" id="IPR012962">
    <property type="entry name" value="Pept_M54_archaemetzincn"/>
</dbReference>
<keyword evidence="5" id="KW-0862">Zinc</keyword>
<reference evidence="8" key="1">
    <citation type="journal article" date="2016" name="Front. Microbiol.">
        <title>The complete genome sequence of hyperthermophile Dictyoglomus turgidum DSM 6724 reveals a specialized carbohydrate fermentor.</title>
        <authorList>
            <person name="Brumm P.J."/>
            <person name="Gowda K."/>
            <person name="Robb F.T."/>
            <person name="Mead D.A."/>
        </authorList>
    </citation>
    <scope>NUCLEOTIDE SEQUENCE [LARGE SCALE GENOMIC DNA]</scope>
    <source>
        <strain evidence="8">DSM 6724 / Z-1310</strain>
    </source>
</reference>
<evidence type="ECO:0000313" key="8">
    <source>
        <dbReference type="Proteomes" id="UP000007719"/>
    </source>
</evidence>
<evidence type="ECO:0000313" key="7">
    <source>
        <dbReference type="EMBL" id="ACK43073.1"/>
    </source>
</evidence>
<dbReference type="NCBIfam" id="NF033823">
    <property type="entry name" value="archmetzin"/>
    <property type="match status" value="1"/>
</dbReference>
<dbReference type="CDD" id="cd11375">
    <property type="entry name" value="Peptidase_M54"/>
    <property type="match status" value="1"/>
</dbReference>
<evidence type="ECO:0000256" key="6">
    <source>
        <dbReference type="ARBA" id="ARBA00023049"/>
    </source>
</evidence>
<sequence length="177" mass="20649">MEKYIYIVPIGNIEKDLLDFLKKKIEEVFNIKVKDYKNLSIPEEAYNPQRKQYYSYHFLNLLSSLNPLDAYKILGITNVDLYTDYLNFIFGEAIVNGKECVISIARLDNKFYNLPADNELLKLRTLKEAVHELGHTMGLKHCETPSCVMYFSNTLADTDKKSYNFCPKCKSRLSNFF</sequence>
<dbReference type="PIRSF" id="PIRSF005785">
    <property type="entry name" value="Zn-prot_arch"/>
    <property type="match status" value="1"/>
</dbReference>
<keyword evidence="6" id="KW-0482">Metalloprotease</keyword>
<dbReference type="PANTHER" id="PTHR15910:SF1">
    <property type="entry name" value="ARCHAEMETZINCIN-2"/>
    <property type="match status" value="1"/>
</dbReference>
<protein>
    <submittedName>
        <fullName evidence="7">Peptidase zinc-dependent</fullName>
    </submittedName>
</protein>
<dbReference type="KEGG" id="dtu:Dtur_1801"/>
<dbReference type="EMBL" id="CP001251">
    <property type="protein sequence ID" value="ACK43073.1"/>
    <property type="molecule type" value="Genomic_DNA"/>
</dbReference>
<dbReference type="InParanoid" id="B8E0Q3"/>
<dbReference type="RefSeq" id="WP_012584147.1">
    <property type="nucleotide sequence ID" value="NC_011661.1"/>
</dbReference>
<evidence type="ECO:0000256" key="4">
    <source>
        <dbReference type="ARBA" id="ARBA00022801"/>
    </source>
</evidence>
<dbReference type="OrthoDB" id="269208at2"/>